<protein>
    <submittedName>
        <fullName evidence="1">Uncharacterized protein</fullName>
    </submittedName>
</protein>
<accession>A0A8J3XJ98</accession>
<dbReference type="EMBL" id="BOOP01000048">
    <property type="protein sequence ID" value="GII42965.1"/>
    <property type="molecule type" value="Genomic_DNA"/>
</dbReference>
<sequence>MFVPRETALLVRDQAAQAIRAYNNHNRTCRACEAAGEPCAVSGMLQRGAAGIAREAEHALTAYMPKGTRVIYAGSQRQLHGMWTVDGPAPRRPWGAYVLKSPSGQTFVASLLSLRLDEAEAMARDRYEGVAFAASSLCAILARLGSPLLVTVDRTDRGQIVVTWKSSEYVEIEARALRMPEGQERSYLGSALFLLQQLRANVSGRSWAAVARVVSNVRRVNAQVEQLPRATR</sequence>
<dbReference type="Proteomes" id="UP000622547">
    <property type="component" value="Unassembled WGS sequence"/>
</dbReference>
<dbReference type="AlphaFoldDB" id="A0A8J3XJ98"/>
<proteinExistence type="predicted"/>
<evidence type="ECO:0000313" key="2">
    <source>
        <dbReference type="Proteomes" id="UP000622547"/>
    </source>
</evidence>
<evidence type="ECO:0000313" key="1">
    <source>
        <dbReference type="EMBL" id="GII42965.1"/>
    </source>
</evidence>
<reference evidence="1 2" key="1">
    <citation type="submission" date="2021-01" db="EMBL/GenBank/DDBJ databases">
        <title>Whole genome shotgun sequence of Planotetraspora phitsanulokensis NBRC 104273.</title>
        <authorList>
            <person name="Komaki H."/>
            <person name="Tamura T."/>
        </authorList>
    </citation>
    <scope>NUCLEOTIDE SEQUENCE [LARGE SCALE GENOMIC DNA]</scope>
    <source>
        <strain evidence="1 2">NBRC 104273</strain>
    </source>
</reference>
<gene>
    <name evidence="1" type="ORF">Pph01_79680</name>
</gene>
<name>A0A8J3XJ98_9ACTN</name>
<dbReference type="RefSeq" id="WP_204078377.1">
    <property type="nucleotide sequence ID" value="NZ_BOOP01000048.1"/>
</dbReference>
<comment type="caution">
    <text evidence="1">The sequence shown here is derived from an EMBL/GenBank/DDBJ whole genome shotgun (WGS) entry which is preliminary data.</text>
</comment>
<organism evidence="1 2">
    <name type="scientific">Planotetraspora phitsanulokensis</name>
    <dbReference type="NCBI Taxonomy" id="575192"/>
    <lineage>
        <taxon>Bacteria</taxon>
        <taxon>Bacillati</taxon>
        <taxon>Actinomycetota</taxon>
        <taxon>Actinomycetes</taxon>
        <taxon>Streptosporangiales</taxon>
        <taxon>Streptosporangiaceae</taxon>
        <taxon>Planotetraspora</taxon>
    </lineage>
</organism>
<keyword evidence="2" id="KW-1185">Reference proteome</keyword>